<reference evidence="1" key="1">
    <citation type="submission" date="2022-11" db="EMBL/GenBank/DDBJ databases">
        <title>Genome Sequence of Boeremia exigua.</title>
        <authorList>
            <person name="Buettner E."/>
        </authorList>
    </citation>
    <scope>NUCLEOTIDE SEQUENCE</scope>
    <source>
        <strain evidence="1">CU02</strain>
    </source>
</reference>
<gene>
    <name evidence="1" type="ORF">OPT61_g8567</name>
</gene>
<protein>
    <submittedName>
        <fullName evidence="1">Uncharacterized protein</fullName>
    </submittedName>
</protein>
<proteinExistence type="predicted"/>
<evidence type="ECO:0000313" key="2">
    <source>
        <dbReference type="Proteomes" id="UP001153331"/>
    </source>
</evidence>
<name>A0ACC2HYC2_9PLEO</name>
<dbReference type="Proteomes" id="UP001153331">
    <property type="component" value="Unassembled WGS sequence"/>
</dbReference>
<sequence>MVPREGFGLNSTGGTRIGRECLIKGFINRQRAMGRPERIVVDECHIALESTKGRQTPVLKLHKRLSLCTGTEIEGRGISKKPYQSRAPAVLLIALLPPMVDFTPSSERATEQIPAETQTGFANYIAEHLLLAYIVQNLKEHILLGIKSRAVLLRRNNVRSRFVIRSKEAWLPWASCIQIVCLAVLSLAGWNGLREAIAAPNYHHAPDALDATEIVAHYDYAEAHTRTDCFRYPDKQQERMSTLPHSTLPSDYVAKYAPTVKFHGSERNFPCNIEFLLSGATLNKRTWRPAEMVPDQSTGVPAATVFKGCIYMLYTGSHDAEIYVTKSADGQNWTAPKQIGQQTGIPAVAVYKDKLWMVYTGAHSAQVSGKDDLPGSCAHESLPVIQLYVTCTADGENWEGPEEIDGQKTGVPALVVFEDHLFICYSGNHNSQLWQSQSDDGWNWYNSKEIDGQGSDIPALTVIPGPDGDQLLMVYPSNDSSDDNQLLQTRYTSKNGWSTPKWIDGQQAHQIGLTTYNDTAIMVYSGNHSADMFSSTSTDGINWVFHPIPDQRGQSWPALCVFKDRTYSLFSGTSSAKQIWVSSCTGANITPVPAKAAPAQQDLANCADDPDWWIDINGDRWQSDNQPVASTVYYAVQEDDTTWYIHYIFLYAGQHGQTVRAERSETDFNCQLWTVGEHPGDLERFMMKISKIDDSSKSLHIGDVVGCEFEAHGNKRDYSPDDCDWDTSDVTDSGKHAIVSAALNNHSCWNEKMEGDHPFEDDIPGVVMIGNFMGGSYGDGSIWWRPWQHSSGEFTQLGLDQGGKPVNDQVWATFRGRMGDSYTCDLNGAHYFGGGNLNTWDWDWVKIVWAGGNILDKISAELRQADGPRGPGDRDWVHCSI</sequence>
<comment type="caution">
    <text evidence="1">The sequence shown here is derived from an EMBL/GenBank/DDBJ whole genome shotgun (WGS) entry which is preliminary data.</text>
</comment>
<keyword evidence="2" id="KW-1185">Reference proteome</keyword>
<accession>A0ACC2HYC2</accession>
<evidence type="ECO:0000313" key="1">
    <source>
        <dbReference type="EMBL" id="KAJ8107870.1"/>
    </source>
</evidence>
<dbReference type="EMBL" id="JAPHNI010000845">
    <property type="protein sequence ID" value="KAJ8107870.1"/>
    <property type="molecule type" value="Genomic_DNA"/>
</dbReference>
<organism evidence="1 2">
    <name type="scientific">Boeremia exigua</name>
    <dbReference type="NCBI Taxonomy" id="749465"/>
    <lineage>
        <taxon>Eukaryota</taxon>
        <taxon>Fungi</taxon>
        <taxon>Dikarya</taxon>
        <taxon>Ascomycota</taxon>
        <taxon>Pezizomycotina</taxon>
        <taxon>Dothideomycetes</taxon>
        <taxon>Pleosporomycetidae</taxon>
        <taxon>Pleosporales</taxon>
        <taxon>Pleosporineae</taxon>
        <taxon>Didymellaceae</taxon>
        <taxon>Boeremia</taxon>
    </lineage>
</organism>